<dbReference type="PROSITE" id="PS01081">
    <property type="entry name" value="HTH_TETR_1"/>
    <property type="match status" value="1"/>
</dbReference>
<dbReference type="AlphaFoldDB" id="A0AAW6AU84"/>
<feature type="DNA-binding region" description="H-T-H motif" evidence="2">
    <location>
        <begin position="32"/>
        <end position="51"/>
    </location>
</feature>
<gene>
    <name evidence="4" type="ORF">K5I21_21345</name>
    <name evidence="5" type="ORF">PM006_06330</name>
</gene>
<feature type="domain" description="HTH tetR-type" evidence="3">
    <location>
        <begin position="9"/>
        <end position="69"/>
    </location>
</feature>
<dbReference type="Pfam" id="PF00440">
    <property type="entry name" value="TetR_N"/>
    <property type="match status" value="1"/>
</dbReference>
<dbReference type="GeneID" id="57968612"/>
<evidence type="ECO:0000313" key="4">
    <source>
        <dbReference type="EMBL" id="MCK0088370.1"/>
    </source>
</evidence>
<dbReference type="PROSITE" id="PS50977">
    <property type="entry name" value="HTH_TETR_2"/>
    <property type="match status" value="1"/>
</dbReference>
<evidence type="ECO:0000313" key="5">
    <source>
        <dbReference type="EMBL" id="MDB1999813.1"/>
    </source>
</evidence>
<dbReference type="SUPFAM" id="SSF46689">
    <property type="entry name" value="Homeodomain-like"/>
    <property type="match status" value="1"/>
</dbReference>
<sequence>MRKTKEDAELTKQNLLEAAFQLFLENGYDRTSLEQICQLAQVTRGAAYWHFKNKYEIFENTVIETLNRIHAAVVKNIAHNNGLKDEEILVELLWLPNRMTDDFRFVRKTMAYVQGHGEFSELREKMLEDKKRQYSYFLDPIRRIKARNNKLDDISEDELTFLMFYALDGVYIQDIPKEISIGINKQLIRKYVYLLLRE</sequence>
<dbReference type="Proteomes" id="UP001300871">
    <property type="component" value="Unassembled WGS sequence"/>
</dbReference>
<dbReference type="EMBL" id="JAQLGM010000011">
    <property type="protein sequence ID" value="MDB1999813.1"/>
    <property type="molecule type" value="Genomic_DNA"/>
</dbReference>
<dbReference type="InterPro" id="IPR023772">
    <property type="entry name" value="DNA-bd_HTH_TetR-type_CS"/>
</dbReference>
<dbReference type="Proteomes" id="UP001203136">
    <property type="component" value="Unassembled WGS sequence"/>
</dbReference>
<dbReference type="PRINTS" id="PR00455">
    <property type="entry name" value="HTHTETR"/>
</dbReference>
<comment type="caution">
    <text evidence="4">The sequence shown here is derived from an EMBL/GenBank/DDBJ whole genome shotgun (WGS) entry which is preliminary data.</text>
</comment>
<dbReference type="InterPro" id="IPR001647">
    <property type="entry name" value="HTH_TetR"/>
</dbReference>
<dbReference type="InterPro" id="IPR050624">
    <property type="entry name" value="HTH-type_Tx_Regulator"/>
</dbReference>
<dbReference type="EMBL" id="JAINVB010000001">
    <property type="protein sequence ID" value="MCK0088370.1"/>
    <property type="molecule type" value="Genomic_DNA"/>
</dbReference>
<name>A0AAW6AU84_CLOSY</name>
<dbReference type="GO" id="GO:0003677">
    <property type="term" value="F:DNA binding"/>
    <property type="evidence" value="ECO:0007669"/>
    <property type="project" value="UniProtKB-UniRule"/>
</dbReference>
<evidence type="ECO:0000256" key="2">
    <source>
        <dbReference type="PROSITE-ProRule" id="PRU00335"/>
    </source>
</evidence>
<evidence type="ECO:0000259" key="3">
    <source>
        <dbReference type="PROSITE" id="PS50977"/>
    </source>
</evidence>
<accession>A0AAW6AU84</accession>
<dbReference type="PANTHER" id="PTHR43479:SF11">
    <property type="entry name" value="ACREF_ENVCD OPERON REPRESSOR-RELATED"/>
    <property type="match status" value="1"/>
</dbReference>
<reference evidence="5" key="2">
    <citation type="submission" date="2023-01" db="EMBL/GenBank/DDBJ databases">
        <title>Human gut microbiome strain richness.</title>
        <authorList>
            <person name="Chen-Liaw A."/>
        </authorList>
    </citation>
    <scope>NUCLEOTIDE SEQUENCE</scope>
    <source>
        <strain evidence="5">B1_m1001713B170214d0_201011</strain>
    </source>
</reference>
<dbReference type="InterPro" id="IPR009057">
    <property type="entry name" value="Homeodomain-like_sf"/>
</dbReference>
<dbReference type="RefSeq" id="WP_003503090.1">
    <property type="nucleotide sequence ID" value="NZ_BAABZD010000005.1"/>
</dbReference>
<dbReference type="Gene3D" id="1.10.357.10">
    <property type="entry name" value="Tetracycline Repressor, domain 2"/>
    <property type="match status" value="1"/>
</dbReference>
<proteinExistence type="predicted"/>
<reference evidence="4" key="1">
    <citation type="journal article" date="2022" name="Cell Host Microbe">
        <title>Colonization of the live biotherapeutic product VE303 and modulation of the microbiota and metabolites in healthy volunteers.</title>
        <authorList>
            <person name="Dsouza M."/>
            <person name="Menon R."/>
            <person name="Crossette E."/>
            <person name="Bhattarai S.K."/>
            <person name="Schneider J."/>
            <person name="Kim Y.G."/>
            <person name="Reddy S."/>
            <person name="Caballero S."/>
            <person name="Felix C."/>
            <person name="Cornacchione L."/>
            <person name="Hendrickson J."/>
            <person name="Watson A.R."/>
            <person name="Minot S.S."/>
            <person name="Greenfield N."/>
            <person name="Schopf L."/>
            <person name="Szabady R."/>
            <person name="Patarroyo J."/>
            <person name="Smith W."/>
            <person name="Harrison P."/>
            <person name="Kuijper E.J."/>
            <person name="Kelly C.P."/>
            <person name="Olle B."/>
            <person name="Bobilev D."/>
            <person name="Silber J.L."/>
            <person name="Bucci V."/>
            <person name="Roberts B."/>
            <person name="Faith J."/>
            <person name="Norman J.M."/>
        </authorList>
    </citation>
    <scope>NUCLEOTIDE SEQUENCE</scope>
    <source>
        <strain evidence="4">VE303-04</strain>
    </source>
</reference>
<protein>
    <submittedName>
        <fullName evidence="5">TetR family transcriptional regulator</fullName>
    </submittedName>
    <submittedName>
        <fullName evidence="4">TetR/AcrR family transcriptional regulator</fullName>
    </submittedName>
</protein>
<organism evidence="4 6">
    <name type="scientific">Clostridium symbiosum</name>
    <name type="common">Bacteroides symbiosus</name>
    <dbReference type="NCBI Taxonomy" id="1512"/>
    <lineage>
        <taxon>Bacteria</taxon>
        <taxon>Bacillati</taxon>
        <taxon>Bacillota</taxon>
        <taxon>Clostridia</taxon>
        <taxon>Lachnospirales</taxon>
        <taxon>Lachnospiraceae</taxon>
        <taxon>Otoolea</taxon>
    </lineage>
</organism>
<evidence type="ECO:0000256" key="1">
    <source>
        <dbReference type="ARBA" id="ARBA00023125"/>
    </source>
</evidence>
<keyword evidence="1 2" id="KW-0238">DNA-binding</keyword>
<evidence type="ECO:0000313" key="6">
    <source>
        <dbReference type="Proteomes" id="UP001203136"/>
    </source>
</evidence>
<dbReference type="PANTHER" id="PTHR43479">
    <property type="entry name" value="ACREF/ENVCD OPERON REPRESSOR-RELATED"/>
    <property type="match status" value="1"/>
</dbReference>